<dbReference type="EMBL" id="JACDUO010000001">
    <property type="protein sequence ID" value="MBA2864046.1"/>
    <property type="molecule type" value="Genomic_DNA"/>
</dbReference>
<proteinExistence type="predicted"/>
<evidence type="ECO:0000313" key="4">
    <source>
        <dbReference type="Proteomes" id="UP000590564"/>
    </source>
</evidence>
<dbReference type="EMBL" id="JACHED010000001">
    <property type="protein sequence ID" value="MBB6495993.1"/>
    <property type="molecule type" value="Genomic_DNA"/>
</dbReference>
<gene>
    <name evidence="1" type="ORF">HNP94_001046</name>
    <name evidence="2" type="ORF">HNP96_000014</name>
</gene>
<comment type="caution">
    <text evidence="2">The sequence shown here is derived from an EMBL/GenBank/DDBJ whole genome shotgun (WGS) entry which is preliminary data.</text>
</comment>
<evidence type="ECO:0000313" key="2">
    <source>
        <dbReference type="EMBL" id="MBB6495993.1"/>
    </source>
</evidence>
<evidence type="ECO:0000313" key="1">
    <source>
        <dbReference type="EMBL" id="MBA2864046.1"/>
    </source>
</evidence>
<organism evidence="2 4">
    <name type="scientific">Methanococcus maripaludis</name>
    <name type="common">Methanococcus deltae</name>
    <dbReference type="NCBI Taxonomy" id="39152"/>
    <lineage>
        <taxon>Archaea</taxon>
        <taxon>Methanobacteriati</taxon>
        <taxon>Methanobacteriota</taxon>
        <taxon>Methanomada group</taxon>
        <taxon>Methanococci</taxon>
        <taxon>Methanococcales</taxon>
        <taxon>Methanococcaceae</taxon>
        <taxon>Methanococcus</taxon>
    </lineage>
</organism>
<protein>
    <submittedName>
        <fullName evidence="2">Uncharacterized protein</fullName>
    </submittedName>
</protein>
<reference evidence="2 4" key="1">
    <citation type="submission" date="2020-08" db="EMBL/GenBank/DDBJ databases">
        <title>Genomic Encyclopedia of Type Strains, Phase IV (KMG-V): Genome sequencing to study the core and pangenomes of soil and plant-associated prokaryotes.</title>
        <authorList>
            <person name="Whitman W."/>
        </authorList>
    </citation>
    <scope>NUCLEOTIDE SEQUENCE [LARGE SCALE GENOMIC DNA]</scope>
    <source>
        <strain evidence="1 3">C13</strain>
        <strain evidence="2 4">D1</strain>
    </source>
</reference>
<dbReference type="RefSeq" id="WP_181505027.1">
    <property type="nucleotide sequence ID" value="NZ_JACDUO010000001.1"/>
</dbReference>
<evidence type="ECO:0000313" key="3">
    <source>
        <dbReference type="Proteomes" id="UP000567099"/>
    </source>
</evidence>
<dbReference type="Proteomes" id="UP000567099">
    <property type="component" value="Unassembled WGS sequence"/>
</dbReference>
<dbReference type="AlphaFoldDB" id="A0A7J9S7D5"/>
<dbReference type="Proteomes" id="UP000590564">
    <property type="component" value="Unassembled WGS sequence"/>
</dbReference>
<name>A0A7J9S7D5_METMI</name>
<sequence>MNSIKELRNSGNLDVRDGLLLDLIGLGLKTVGELSPDMILGKPEDRVEVNVEVMDRLTGEVLDLTYRETVPLKAIRGSDFNPDSLKLEIHRYITGRIISEGEISEALKEGFEVRYSKEYGVFYKIKNF</sequence>
<accession>A0A7J9S7D5</accession>